<sequence>MTMTIILNLENEVIQRNTWIYMTEYTNKAAWREIGGKRHYFKSIWEANFARYLQFQKEHEKIIDWNYEPKDFWFEEIKRGVRSYKPDFSVEQLDKSIIWYEVKGYYDSKSLTKIKRFRKYYPKEILFLIDSEWFKNYGGLCAGLMDWERRAGVSKPKCSLARCRVTSFSKPA</sequence>
<evidence type="ECO:0000313" key="5">
    <source>
        <dbReference type="EMBL" id="CAB4200267.1"/>
    </source>
</evidence>
<evidence type="ECO:0000313" key="1">
    <source>
        <dbReference type="EMBL" id="CAB4121629.1"/>
    </source>
</evidence>
<accession>A0A6J5KN21</accession>
<dbReference type="EMBL" id="LR796468">
    <property type="protein sequence ID" value="CAB4146424.1"/>
    <property type="molecule type" value="Genomic_DNA"/>
</dbReference>
<reference evidence="1" key="1">
    <citation type="submission" date="2020-04" db="EMBL/GenBank/DDBJ databases">
        <authorList>
            <person name="Chiriac C."/>
            <person name="Salcher M."/>
            <person name="Ghai R."/>
            <person name="Kavagutti S V."/>
        </authorList>
    </citation>
    <scope>NUCLEOTIDE SEQUENCE</scope>
</reference>
<dbReference type="EMBL" id="LR796149">
    <property type="protein sequence ID" value="CAB4121629.1"/>
    <property type="molecule type" value="Genomic_DNA"/>
</dbReference>
<protein>
    <submittedName>
        <fullName evidence="1">Uncharacterized protein</fullName>
    </submittedName>
</protein>
<dbReference type="EMBL" id="LR797304">
    <property type="protein sequence ID" value="CAB4200267.1"/>
    <property type="molecule type" value="Genomic_DNA"/>
</dbReference>
<dbReference type="EMBL" id="LR796201">
    <property type="protein sequence ID" value="CAB4126944.1"/>
    <property type="molecule type" value="Genomic_DNA"/>
</dbReference>
<evidence type="ECO:0000313" key="2">
    <source>
        <dbReference type="EMBL" id="CAB4126944.1"/>
    </source>
</evidence>
<gene>
    <name evidence="5" type="ORF">UFOVP1357_37</name>
    <name evidence="1" type="ORF">UFOVP18_35</name>
    <name evidence="3" type="ORF">UFOVP258_28</name>
    <name evidence="4" type="ORF">UFOVP502_20</name>
    <name evidence="2" type="ORF">UFOVP82_37</name>
</gene>
<evidence type="ECO:0000313" key="3">
    <source>
        <dbReference type="EMBL" id="CAB4132513.1"/>
    </source>
</evidence>
<name>A0A6J5KN21_9CAUD</name>
<dbReference type="EMBL" id="LR796264">
    <property type="protein sequence ID" value="CAB4132513.1"/>
    <property type="molecule type" value="Genomic_DNA"/>
</dbReference>
<proteinExistence type="predicted"/>
<dbReference type="Gene3D" id="3.40.91.30">
    <property type="match status" value="1"/>
</dbReference>
<organism evidence="1">
    <name type="scientific">uncultured Caudovirales phage</name>
    <dbReference type="NCBI Taxonomy" id="2100421"/>
    <lineage>
        <taxon>Viruses</taxon>
        <taxon>Duplodnaviria</taxon>
        <taxon>Heunggongvirae</taxon>
        <taxon>Uroviricota</taxon>
        <taxon>Caudoviricetes</taxon>
        <taxon>Peduoviridae</taxon>
        <taxon>Maltschvirus</taxon>
        <taxon>Maltschvirus maltsch</taxon>
    </lineage>
</organism>
<evidence type="ECO:0000313" key="4">
    <source>
        <dbReference type="EMBL" id="CAB4146424.1"/>
    </source>
</evidence>